<evidence type="ECO:0000259" key="9">
    <source>
        <dbReference type="PROSITE" id="PS51161"/>
    </source>
</evidence>
<dbReference type="AlphaFoldDB" id="U7D6R1"/>
<dbReference type="Pfam" id="PF22811">
    <property type="entry name" value="Zn_ribbon_NrdR"/>
    <property type="match status" value="1"/>
</dbReference>
<evidence type="ECO:0000256" key="8">
    <source>
        <dbReference type="HAMAP-Rule" id="MF_00440"/>
    </source>
</evidence>
<evidence type="ECO:0000256" key="1">
    <source>
        <dbReference type="ARBA" id="ARBA00022491"/>
    </source>
</evidence>
<evidence type="ECO:0000256" key="2">
    <source>
        <dbReference type="ARBA" id="ARBA00022741"/>
    </source>
</evidence>
<keyword evidence="6 8" id="KW-0238">DNA-binding</keyword>
<dbReference type="PATRIC" id="fig|1313304.3.peg.1419"/>
<dbReference type="InterPro" id="IPR055173">
    <property type="entry name" value="NrdR-like_N"/>
</dbReference>
<dbReference type="STRING" id="1313304.CALK_1487"/>
<comment type="similarity">
    <text evidence="8">Belongs to the NrdR family.</text>
</comment>
<organism evidence="10 11">
    <name type="scientific">Chitinivibrio alkaliphilus ACht1</name>
    <dbReference type="NCBI Taxonomy" id="1313304"/>
    <lineage>
        <taxon>Bacteria</taxon>
        <taxon>Pseudomonadati</taxon>
        <taxon>Fibrobacterota</taxon>
        <taxon>Chitinivibrionia</taxon>
        <taxon>Chitinivibrionales</taxon>
        <taxon>Chitinivibrionaceae</taxon>
        <taxon>Chitinivibrio</taxon>
    </lineage>
</organism>
<protein>
    <recommendedName>
        <fullName evidence="8">Transcriptional repressor NrdR</fullName>
    </recommendedName>
</protein>
<name>U7D6R1_9BACT</name>
<comment type="caution">
    <text evidence="8">Lacks conserved residue(s) required for the propagation of feature annotation.</text>
</comment>
<keyword evidence="5 8" id="KW-0805">Transcription regulation</keyword>
<evidence type="ECO:0000256" key="3">
    <source>
        <dbReference type="ARBA" id="ARBA00022771"/>
    </source>
</evidence>
<dbReference type="EMBL" id="ASJR01000011">
    <property type="protein sequence ID" value="ERP31623.1"/>
    <property type="molecule type" value="Genomic_DNA"/>
</dbReference>
<dbReference type="PROSITE" id="PS51161">
    <property type="entry name" value="ATP_CONE"/>
    <property type="match status" value="1"/>
</dbReference>
<proteinExistence type="inferred from homology"/>
<evidence type="ECO:0000256" key="4">
    <source>
        <dbReference type="ARBA" id="ARBA00022840"/>
    </source>
</evidence>
<sequence length="138" mass="15898">MIDSRTAHNGSAIRRRRECTVCEGRFTTYEYIEETQIAVIKRDLRRENYNRQKLVEGMQIACKKRPVSINTIAAMANAIEKELRSLGKTEVASLTIGEMVMTRLYEVDQIAYIRFASVYLDVNSAEEFITQTGILQRK</sequence>
<keyword evidence="4 8" id="KW-0067">ATP-binding</keyword>
<keyword evidence="3" id="KW-0862">Zinc</keyword>
<keyword evidence="3" id="KW-0479">Metal-binding</keyword>
<gene>
    <name evidence="8" type="primary">nrdR</name>
    <name evidence="10" type="ORF">CALK_1487</name>
</gene>
<dbReference type="GO" id="GO:0005524">
    <property type="term" value="F:ATP binding"/>
    <property type="evidence" value="ECO:0007669"/>
    <property type="project" value="UniProtKB-UniRule"/>
</dbReference>
<feature type="domain" description="ATP-cone" evidence="9">
    <location>
        <begin position="37"/>
        <end position="127"/>
    </location>
</feature>
<reference evidence="10 11" key="1">
    <citation type="journal article" date="2013" name="Environ. Microbiol.">
        <title>Genome analysis of Chitinivibrio alkaliphilus gen. nov., sp. nov., a novel extremely haloalkaliphilic anaerobic chitinolytic bacterium from the candidate phylum Termite Group 3.</title>
        <authorList>
            <person name="Sorokin D.Y."/>
            <person name="Gumerov V.M."/>
            <person name="Rakitin A.L."/>
            <person name="Beletsky A.V."/>
            <person name="Damste J.S."/>
            <person name="Muyzer G."/>
            <person name="Mardanov A.V."/>
            <person name="Ravin N.V."/>
        </authorList>
    </citation>
    <scope>NUCLEOTIDE SEQUENCE [LARGE SCALE GENOMIC DNA]</scope>
    <source>
        <strain evidence="10 11">ACht1</strain>
    </source>
</reference>
<comment type="function">
    <text evidence="8">Negatively regulates transcription of bacterial ribonucleotide reductase nrd genes and operons by binding to NrdR-boxes.</text>
</comment>
<comment type="caution">
    <text evidence="10">The sequence shown here is derived from an EMBL/GenBank/DDBJ whole genome shotgun (WGS) entry which is preliminary data.</text>
</comment>
<accession>U7D6R1</accession>
<dbReference type="GO" id="GO:0003677">
    <property type="term" value="F:DNA binding"/>
    <property type="evidence" value="ECO:0007669"/>
    <property type="project" value="UniProtKB-KW"/>
</dbReference>
<dbReference type="PANTHER" id="PTHR30455:SF2">
    <property type="entry name" value="TRANSCRIPTIONAL REPRESSOR NRDR"/>
    <property type="match status" value="1"/>
</dbReference>
<dbReference type="HAMAP" id="MF_00440">
    <property type="entry name" value="NrdR"/>
    <property type="match status" value="1"/>
</dbReference>
<keyword evidence="3" id="KW-0863">Zinc-finger</keyword>
<dbReference type="GO" id="GO:0008270">
    <property type="term" value="F:zinc ion binding"/>
    <property type="evidence" value="ECO:0007669"/>
    <property type="project" value="UniProtKB-KW"/>
</dbReference>
<evidence type="ECO:0000313" key="10">
    <source>
        <dbReference type="EMBL" id="ERP31623.1"/>
    </source>
</evidence>
<dbReference type="GO" id="GO:0045892">
    <property type="term" value="P:negative regulation of DNA-templated transcription"/>
    <property type="evidence" value="ECO:0007669"/>
    <property type="project" value="UniProtKB-UniRule"/>
</dbReference>
<keyword evidence="1 8" id="KW-0678">Repressor</keyword>
<keyword evidence="11" id="KW-1185">Reference proteome</keyword>
<evidence type="ECO:0000256" key="7">
    <source>
        <dbReference type="ARBA" id="ARBA00023163"/>
    </source>
</evidence>
<dbReference type="NCBIfam" id="TIGR00244">
    <property type="entry name" value="transcriptional regulator NrdR"/>
    <property type="match status" value="1"/>
</dbReference>
<dbReference type="InterPro" id="IPR003796">
    <property type="entry name" value="RNR_NrdR-like"/>
</dbReference>
<dbReference type="PANTHER" id="PTHR30455">
    <property type="entry name" value="TRANSCRIPTIONAL REPRESSOR NRDR"/>
    <property type="match status" value="1"/>
</dbReference>
<keyword evidence="2 8" id="KW-0547">Nucleotide-binding</keyword>
<dbReference type="Pfam" id="PF03477">
    <property type="entry name" value="ATP-cone"/>
    <property type="match status" value="1"/>
</dbReference>
<evidence type="ECO:0000256" key="6">
    <source>
        <dbReference type="ARBA" id="ARBA00023125"/>
    </source>
</evidence>
<evidence type="ECO:0000256" key="5">
    <source>
        <dbReference type="ARBA" id="ARBA00023015"/>
    </source>
</evidence>
<dbReference type="eggNOG" id="COG1327">
    <property type="taxonomic scope" value="Bacteria"/>
</dbReference>
<keyword evidence="7 8" id="KW-0804">Transcription</keyword>
<evidence type="ECO:0000313" key="11">
    <source>
        <dbReference type="Proteomes" id="UP000017148"/>
    </source>
</evidence>
<dbReference type="Proteomes" id="UP000017148">
    <property type="component" value="Unassembled WGS sequence"/>
</dbReference>
<dbReference type="InterPro" id="IPR005144">
    <property type="entry name" value="ATP-cone_dom"/>
</dbReference>